<gene>
    <name evidence="3" type="ORF">AB8O55_11605</name>
</gene>
<comment type="caution">
    <text evidence="3">The sequence shown here is derived from an EMBL/GenBank/DDBJ whole genome shotgun (WGS) entry which is preliminary data.</text>
</comment>
<dbReference type="SUPFAM" id="SSF48452">
    <property type="entry name" value="TPR-like"/>
    <property type="match status" value="1"/>
</dbReference>
<dbReference type="InterPro" id="IPR053137">
    <property type="entry name" value="NLR-like"/>
</dbReference>
<accession>A0ABV4CJ69</accession>
<reference evidence="3 4" key="1">
    <citation type="submission" date="2024-08" db="EMBL/GenBank/DDBJ databases">
        <title>Genome mining of Saccharopolyspora cebuensis PGLac3 from Nigerian medicinal plant.</title>
        <authorList>
            <person name="Ezeobiora C.E."/>
            <person name="Igbokwe N.H."/>
            <person name="Amin D.H."/>
            <person name="Mendie U.E."/>
        </authorList>
    </citation>
    <scope>NUCLEOTIDE SEQUENCE [LARGE SCALE GENOMIC DNA]</scope>
    <source>
        <strain evidence="3 4">PGLac3</strain>
    </source>
</reference>
<dbReference type="Gene3D" id="3.40.50.300">
    <property type="entry name" value="P-loop containing nucleotide triphosphate hydrolases"/>
    <property type="match status" value="1"/>
</dbReference>
<evidence type="ECO:0000313" key="4">
    <source>
        <dbReference type="Proteomes" id="UP001564626"/>
    </source>
</evidence>
<dbReference type="Pfam" id="PF00931">
    <property type="entry name" value="NB-ARC"/>
    <property type="match status" value="1"/>
</dbReference>
<feature type="region of interest" description="Disordered" evidence="1">
    <location>
        <begin position="814"/>
        <end position="849"/>
    </location>
</feature>
<evidence type="ECO:0000256" key="1">
    <source>
        <dbReference type="SAM" id="MobiDB-lite"/>
    </source>
</evidence>
<dbReference type="PANTHER" id="PTHR46082">
    <property type="entry name" value="ATP/GTP-BINDING PROTEIN-RELATED"/>
    <property type="match status" value="1"/>
</dbReference>
<dbReference type="PANTHER" id="PTHR46082:SF6">
    <property type="entry name" value="AAA+ ATPASE DOMAIN-CONTAINING PROTEIN-RELATED"/>
    <property type="match status" value="1"/>
</dbReference>
<sequence>MNPVPEDDARAVNNSVTGGTFGHIVQARDIHGNIAFHQHVHEQPPVEFPLRFGRVPPRADGFVGREVATDLVRALEGTGAAVLTSDATTTGVLSGLGGVGKTQLAVDHMERTWATGALDLVVWVTATSREAVVGDFARIAARLTGKEDADSEVGAGRLLDWLASTRRRWLVVLDDLRVPADLSGLWPSATPTGRVLVTTRRRDAALRGSGRQLIDIDLFTPDESLAYLTGKLADRPRSAEGAAELADALGHLPLALAQAAAYLLDRRMTCAQYLDRFLDRRRDFASLLPEPDALPDEHRDTVAVTWSLSIELADGLAPEGLARPLLDLACLLDPNGIPTAVFTGSAALEHLSAAVRPPASGLGRLKTLFSRAAAPAVDAERALDGLGCLHRLNLVTFDPAVPHLGVRVHALVQRATRDRLADRDLGVLGRAAAMALWEVWPRDGGRADLVTALRANTNVLEENAEDSLWWPYSHAVLIDAGDSLGKSGQAAAATAYYRRLCEAAERHYGLGHSNTWVFRNRLAEWLGEAGDAAGALAMAEQLVADAETTPGADPDAVLSFRHGLALRRGDAGDVRGAVALLSDVLVEAARTRGHRNPSVLEIRAGLARLRGKGGDAVGAVTALRELLPEAEGVLGAADVRLMRGGLAYWQAQVGEVAQAVAAYAELVEVHTRESGPDHPDTLMARGNLAHRRAQLGEVDAAVTEFEALLEYCLRALGADDLITLGTRNNLAYWRGAAGDPTRAAREFGDLLEDRLRVNGPDHPATLTARYNLARWRGEAGDLAALPDLHSLLADQVRVFGPDHPDVQRTRERLNLWGGPRDAPLGSARGRSHTITSASSTSASGLKAFR</sequence>
<evidence type="ECO:0000259" key="2">
    <source>
        <dbReference type="PROSITE" id="PS50206"/>
    </source>
</evidence>
<dbReference type="Proteomes" id="UP001564626">
    <property type="component" value="Unassembled WGS sequence"/>
</dbReference>
<dbReference type="Pfam" id="PF13424">
    <property type="entry name" value="TPR_12"/>
    <property type="match status" value="1"/>
</dbReference>
<dbReference type="PROSITE" id="PS50206">
    <property type="entry name" value="RHODANESE_3"/>
    <property type="match status" value="1"/>
</dbReference>
<proteinExistence type="predicted"/>
<name>A0ABV4CJ69_9PSEU</name>
<dbReference type="InterPro" id="IPR001763">
    <property type="entry name" value="Rhodanese-like_dom"/>
</dbReference>
<dbReference type="Pfam" id="PF13374">
    <property type="entry name" value="TPR_10"/>
    <property type="match status" value="1"/>
</dbReference>
<dbReference type="InterPro" id="IPR011990">
    <property type="entry name" value="TPR-like_helical_dom_sf"/>
</dbReference>
<dbReference type="Gene3D" id="1.25.40.10">
    <property type="entry name" value="Tetratricopeptide repeat domain"/>
    <property type="match status" value="2"/>
</dbReference>
<dbReference type="RefSeq" id="WP_369774779.1">
    <property type="nucleotide sequence ID" value="NZ_JBGEHV010000017.1"/>
</dbReference>
<evidence type="ECO:0000313" key="3">
    <source>
        <dbReference type="EMBL" id="MEY8040042.1"/>
    </source>
</evidence>
<dbReference type="InterPro" id="IPR027417">
    <property type="entry name" value="P-loop_NTPase"/>
</dbReference>
<dbReference type="EMBL" id="JBGEHV010000017">
    <property type="protein sequence ID" value="MEY8040042.1"/>
    <property type="molecule type" value="Genomic_DNA"/>
</dbReference>
<protein>
    <submittedName>
        <fullName evidence="3">Tetratricopeptide repeat protein</fullName>
    </submittedName>
</protein>
<dbReference type="SUPFAM" id="SSF52540">
    <property type="entry name" value="P-loop containing nucleoside triphosphate hydrolases"/>
    <property type="match status" value="1"/>
</dbReference>
<feature type="domain" description="Rhodanese" evidence="2">
    <location>
        <begin position="613"/>
        <end position="658"/>
    </location>
</feature>
<organism evidence="3 4">
    <name type="scientific">Saccharopolyspora cebuensis</name>
    <dbReference type="NCBI Taxonomy" id="418759"/>
    <lineage>
        <taxon>Bacteria</taxon>
        <taxon>Bacillati</taxon>
        <taxon>Actinomycetota</taxon>
        <taxon>Actinomycetes</taxon>
        <taxon>Pseudonocardiales</taxon>
        <taxon>Pseudonocardiaceae</taxon>
        <taxon>Saccharopolyspora</taxon>
    </lineage>
</organism>
<keyword evidence="4" id="KW-1185">Reference proteome</keyword>
<dbReference type="InterPro" id="IPR002182">
    <property type="entry name" value="NB-ARC"/>
</dbReference>